<evidence type="ECO:0000313" key="1">
    <source>
        <dbReference type="EMBL" id="KAL3773155.1"/>
    </source>
</evidence>
<dbReference type="AlphaFoldDB" id="A0ABD3NAW7"/>
<feature type="non-terminal residue" evidence="1">
    <location>
        <position position="1"/>
    </location>
</feature>
<sequence length="47" mass="5292">RPGLIGLIVYCGASQRDRTARRARPCCYCIANYDDEEARRRGMEDGG</sequence>
<keyword evidence="2" id="KW-1185">Reference proteome</keyword>
<evidence type="ECO:0000313" key="2">
    <source>
        <dbReference type="Proteomes" id="UP001530315"/>
    </source>
</evidence>
<accession>A0ABD3NAW7</accession>
<name>A0ABD3NAW7_9STRA</name>
<reference evidence="1 2" key="1">
    <citation type="submission" date="2024-10" db="EMBL/GenBank/DDBJ databases">
        <title>Updated reference genomes for cyclostephanoid diatoms.</title>
        <authorList>
            <person name="Roberts W.R."/>
            <person name="Alverson A.J."/>
        </authorList>
    </citation>
    <scope>NUCLEOTIDE SEQUENCE [LARGE SCALE GENOMIC DNA]</scope>
    <source>
        <strain evidence="1 2">AJA276-08</strain>
    </source>
</reference>
<comment type="caution">
    <text evidence="1">The sequence shown here is derived from an EMBL/GenBank/DDBJ whole genome shotgun (WGS) entry which is preliminary data.</text>
</comment>
<dbReference type="Proteomes" id="UP001530315">
    <property type="component" value="Unassembled WGS sequence"/>
</dbReference>
<organism evidence="1 2">
    <name type="scientific">Stephanodiscus triporus</name>
    <dbReference type="NCBI Taxonomy" id="2934178"/>
    <lineage>
        <taxon>Eukaryota</taxon>
        <taxon>Sar</taxon>
        <taxon>Stramenopiles</taxon>
        <taxon>Ochrophyta</taxon>
        <taxon>Bacillariophyta</taxon>
        <taxon>Coscinodiscophyceae</taxon>
        <taxon>Thalassiosirophycidae</taxon>
        <taxon>Stephanodiscales</taxon>
        <taxon>Stephanodiscaceae</taxon>
        <taxon>Stephanodiscus</taxon>
    </lineage>
</organism>
<gene>
    <name evidence="1" type="ORF">ACHAW5_006070</name>
</gene>
<protein>
    <submittedName>
        <fullName evidence="1">Uncharacterized protein</fullName>
    </submittedName>
</protein>
<dbReference type="EMBL" id="JALLAZ020001549">
    <property type="protein sequence ID" value="KAL3773155.1"/>
    <property type="molecule type" value="Genomic_DNA"/>
</dbReference>
<proteinExistence type="predicted"/>